<dbReference type="PRINTS" id="PR00344">
    <property type="entry name" value="BCTRLSENSOR"/>
</dbReference>
<dbReference type="InterPro" id="IPR014729">
    <property type="entry name" value="Rossmann-like_a/b/a_fold"/>
</dbReference>
<dbReference type="AlphaFoldDB" id="A0A1W7A087"/>
<dbReference type="InterPro" id="IPR003594">
    <property type="entry name" value="HATPase_dom"/>
</dbReference>
<dbReference type="Pfam" id="PF13492">
    <property type="entry name" value="GAF_3"/>
    <property type="match status" value="1"/>
</dbReference>
<dbReference type="InterPro" id="IPR029016">
    <property type="entry name" value="GAF-like_dom_sf"/>
</dbReference>
<dbReference type="InterPro" id="IPR036890">
    <property type="entry name" value="HATPase_C_sf"/>
</dbReference>
<keyword evidence="11" id="KW-0902">Two-component regulatory system</keyword>
<dbReference type="OrthoDB" id="9806130at2"/>
<dbReference type="Gene3D" id="1.20.120.620">
    <property type="entry name" value="Backbone structure of the membrane domain of e. Coli histidine kinase receptor kdpd"/>
    <property type="match status" value="1"/>
</dbReference>
<comment type="subcellular location">
    <subcellularLocation>
        <location evidence="2">Membrane</location>
        <topology evidence="2">Multi-pass membrane protein</topology>
    </subcellularLocation>
</comment>
<dbReference type="CDD" id="cd01987">
    <property type="entry name" value="USP_KdpD-like"/>
    <property type="match status" value="1"/>
</dbReference>
<evidence type="ECO:0000256" key="9">
    <source>
        <dbReference type="ARBA" id="ARBA00022840"/>
    </source>
</evidence>
<name>A0A1W7A087_9HYPH</name>
<dbReference type="InterPro" id="IPR004358">
    <property type="entry name" value="Sig_transdc_His_kin-like_C"/>
</dbReference>
<dbReference type="Proteomes" id="UP000194137">
    <property type="component" value="Chromosome"/>
</dbReference>
<comment type="catalytic activity">
    <reaction evidence="1">
        <text>ATP + protein L-histidine = ADP + protein N-phospho-L-histidine.</text>
        <dbReference type="EC" id="2.7.13.3"/>
    </reaction>
</comment>
<dbReference type="KEGG" id="psin:CAK95_27545"/>
<dbReference type="InterPro" id="IPR038318">
    <property type="entry name" value="KdpD_sf"/>
</dbReference>
<proteinExistence type="predicted"/>
<dbReference type="SUPFAM" id="SSF55781">
    <property type="entry name" value="GAF domain-like"/>
    <property type="match status" value="1"/>
</dbReference>
<evidence type="ECO:0000256" key="8">
    <source>
        <dbReference type="ARBA" id="ARBA00022777"/>
    </source>
</evidence>
<dbReference type="FunFam" id="3.30.565.10:FF:000042">
    <property type="entry name" value="Two-component sensor histidine kinase KdpD"/>
    <property type="match status" value="1"/>
</dbReference>
<comment type="function">
    <text evidence="13">Member of the two-component regulatory system KdpD/KdpE involved in the regulation of the kdp operon. KdpD may function as a membrane-associated protein kinase that phosphorylates KdpE in response to environmental signals.</text>
</comment>
<keyword evidence="9" id="KW-0067">ATP-binding</keyword>
<dbReference type="GO" id="GO:0000155">
    <property type="term" value="F:phosphorelay sensor kinase activity"/>
    <property type="evidence" value="ECO:0007669"/>
    <property type="project" value="InterPro"/>
</dbReference>
<sequence length="906" mass="99519">MPDQRRDSDHRPSPDALLAAARREETGVGKLKIFVGAAPGVGKTYEMLLQARTRRQDGYDIVVGVVETHGRKETEALLEGLETIPRRQIEYKGKWLEEMDLDAIIVRKPQIVLVDELAHTNAAGSRHPKRYLDVEELLNNGIDVYSTVNIQHIESLNDVIAQITGVRVRETIPDSIFDRADAVKLVDVTPDDLIQRLKEGKVYVPKQAERALKHFFSPTNLTALRELALRRTAERVDDQLFDQMQQHAIQGPWAAGERVLVCVSEDPRAAGLVRYAKRLAERLHASWTALYIESRRSLQLTEVERDRIADTLRLAEALGGDAVTIPGGDRRIADDIVRYAQENNVTQIIIGKSSRSRWFEIVHGSVVHDLARRSGNISVHVIAGEDIASETIPAKDVRPAQTITSFDLRAYVVAFIASGVALSIGKLIQPWFGIENVDLVFLTAVVGVAVRYGLWPSLFASVVCSLFYNFFFMPPTYTFTIADPTNVGAFVFFILMASIVSNVAARVRTQAVAAMSRARTTESLYTFSRKLAGVGTLDDVLWATAYQTALMLRVRVVLLLPQNGSIAVKAGYPPEDTLDDADIAAAKWAWENNRTAGRGSDTLPGAKRLFLPMRTGRGAIGVVGIDSDKPGPMLTTDERRLLDALIDQGALAIERVYLVEDMDRAKRTIEADRLRSALLTSISHDLKTPLAAVIGSAGTLRDLSGKLGEAEKADLLTTIIDESERLNRFIANLLDMTKLESGAVVPNSARHDLGEIVGSALQRASKILSGLRVELDLAPDMPMIEVDAVLFEQVLFNLLDNAAKYADPGTTVRVQSWCDSQSIYLQILDEGPGIAPADLEQIFDKFYRAQKGDHVRAGTGLGLAISRGFVEAMKGTITAANRTDRSGAIFTIRLPIPAPQQISSAA</sequence>
<dbReference type="Pfam" id="PF00582">
    <property type="entry name" value="Usp"/>
    <property type="match status" value="1"/>
</dbReference>
<dbReference type="SUPFAM" id="SSF47384">
    <property type="entry name" value="Homodimeric domain of signal transducing histidine kinase"/>
    <property type="match status" value="1"/>
</dbReference>
<dbReference type="CDD" id="cd00075">
    <property type="entry name" value="HATPase"/>
    <property type="match status" value="1"/>
</dbReference>
<evidence type="ECO:0000256" key="10">
    <source>
        <dbReference type="ARBA" id="ARBA00022989"/>
    </source>
</evidence>
<dbReference type="PANTHER" id="PTHR45569">
    <property type="entry name" value="SENSOR PROTEIN KDPD"/>
    <property type="match status" value="1"/>
</dbReference>
<dbReference type="InterPro" id="IPR027417">
    <property type="entry name" value="P-loop_NTPase"/>
</dbReference>
<dbReference type="InterPro" id="IPR036097">
    <property type="entry name" value="HisK_dim/P_sf"/>
</dbReference>
<dbReference type="Pfam" id="PF02518">
    <property type="entry name" value="HATPase_c"/>
    <property type="match status" value="1"/>
</dbReference>
<evidence type="ECO:0000256" key="1">
    <source>
        <dbReference type="ARBA" id="ARBA00000085"/>
    </source>
</evidence>
<dbReference type="GO" id="GO:0005737">
    <property type="term" value="C:cytoplasm"/>
    <property type="evidence" value="ECO:0007669"/>
    <property type="project" value="UniProtKB-ARBA"/>
</dbReference>
<dbReference type="GO" id="GO:0042802">
    <property type="term" value="F:identical protein binding"/>
    <property type="evidence" value="ECO:0007669"/>
    <property type="project" value="UniProtKB-ARBA"/>
</dbReference>
<keyword evidence="6" id="KW-0812">Transmembrane</keyword>
<evidence type="ECO:0000256" key="5">
    <source>
        <dbReference type="ARBA" id="ARBA00022679"/>
    </source>
</evidence>
<dbReference type="Pfam" id="PF02702">
    <property type="entry name" value="KdpD"/>
    <property type="match status" value="1"/>
</dbReference>
<keyword evidence="5" id="KW-0808">Transferase</keyword>
<dbReference type="Gene3D" id="3.30.565.10">
    <property type="entry name" value="Histidine kinase-like ATPase, C-terminal domain"/>
    <property type="match status" value="1"/>
</dbReference>
<dbReference type="InterPro" id="IPR003852">
    <property type="entry name" value="Sig_transdc_His_kinase_KdpD_N"/>
</dbReference>
<evidence type="ECO:0000256" key="12">
    <source>
        <dbReference type="ARBA" id="ARBA00023136"/>
    </source>
</evidence>
<keyword evidence="15" id="KW-1185">Reference proteome</keyword>
<dbReference type="CDD" id="cd00082">
    <property type="entry name" value="HisKA"/>
    <property type="match status" value="1"/>
</dbReference>
<dbReference type="PANTHER" id="PTHR45569:SF1">
    <property type="entry name" value="SENSOR PROTEIN KDPD"/>
    <property type="match status" value="1"/>
</dbReference>
<evidence type="ECO:0000313" key="15">
    <source>
        <dbReference type="Proteomes" id="UP000194137"/>
    </source>
</evidence>
<evidence type="ECO:0000313" key="14">
    <source>
        <dbReference type="EMBL" id="ARQ02445.1"/>
    </source>
</evidence>
<keyword evidence="10" id="KW-1133">Transmembrane helix</keyword>
<evidence type="ECO:0000256" key="6">
    <source>
        <dbReference type="ARBA" id="ARBA00022692"/>
    </source>
</evidence>
<dbReference type="InterPro" id="IPR052023">
    <property type="entry name" value="Histidine_kinase_KdpD"/>
</dbReference>
<dbReference type="PROSITE" id="PS50109">
    <property type="entry name" value="HIS_KIN"/>
    <property type="match status" value="1"/>
</dbReference>
<dbReference type="InterPro" id="IPR006016">
    <property type="entry name" value="UspA"/>
</dbReference>
<dbReference type="GO" id="GO:0005886">
    <property type="term" value="C:plasma membrane"/>
    <property type="evidence" value="ECO:0007669"/>
    <property type="project" value="TreeGrafter"/>
</dbReference>
<dbReference type="GO" id="GO:0005524">
    <property type="term" value="F:ATP binding"/>
    <property type="evidence" value="ECO:0007669"/>
    <property type="project" value="UniProtKB-KW"/>
</dbReference>
<accession>A0A1W7A087</accession>
<dbReference type="RefSeq" id="WP_086090877.1">
    <property type="nucleotide sequence ID" value="NZ_CP021112.1"/>
</dbReference>
<dbReference type="InterPro" id="IPR003661">
    <property type="entry name" value="HisK_dim/P_dom"/>
</dbReference>
<dbReference type="STRING" id="1235591.CAK95_27545"/>
<dbReference type="Gene3D" id="3.30.450.40">
    <property type="match status" value="1"/>
</dbReference>
<dbReference type="Gene3D" id="1.10.287.130">
    <property type="match status" value="1"/>
</dbReference>
<evidence type="ECO:0000256" key="7">
    <source>
        <dbReference type="ARBA" id="ARBA00022741"/>
    </source>
</evidence>
<dbReference type="SUPFAM" id="SSF52402">
    <property type="entry name" value="Adenine nucleotide alpha hydrolases-like"/>
    <property type="match status" value="1"/>
</dbReference>
<reference evidence="14 15" key="1">
    <citation type="submission" date="2017-05" db="EMBL/GenBank/DDBJ databases">
        <title>Full genome sequence of Pseudorhodoplanes sinuspersici.</title>
        <authorList>
            <person name="Dastgheib S.M.M."/>
            <person name="Shavandi M."/>
            <person name="Tirandaz H."/>
        </authorList>
    </citation>
    <scope>NUCLEOTIDE SEQUENCE [LARGE SCALE GENOMIC DNA]</scope>
    <source>
        <strain evidence="14 15">RIPI110</strain>
    </source>
</reference>
<dbReference type="Gene3D" id="3.40.50.620">
    <property type="entry name" value="HUPs"/>
    <property type="match status" value="1"/>
</dbReference>
<dbReference type="Pfam" id="PF13493">
    <property type="entry name" value="DUF4118"/>
    <property type="match status" value="1"/>
</dbReference>
<dbReference type="SUPFAM" id="SSF55874">
    <property type="entry name" value="ATPase domain of HSP90 chaperone/DNA topoisomerase II/histidine kinase"/>
    <property type="match status" value="1"/>
</dbReference>
<keyword evidence="12" id="KW-0472">Membrane</keyword>
<dbReference type="InterPro" id="IPR003018">
    <property type="entry name" value="GAF"/>
</dbReference>
<evidence type="ECO:0000256" key="2">
    <source>
        <dbReference type="ARBA" id="ARBA00004141"/>
    </source>
</evidence>
<dbReference type="SMART" id="SM00388">
    <property type="entry name" value="HisKA"/>
    <property type="match status" value="1"/>
</dbReference>
<dbReference type="Pfam" id="PF00512">
    <property type="entry name" value="HisKA"/>
    <property type="match status" value="1"/>
</dbReference>
<keyword evidence="7" id="KW-0547">Nucleotide-binding</keyword>
<dbReference type="EMBL" id="CP021112">
    <property type="protein sequence ID" value="ARQ02445.1"/>
    <property type="molecule type" value="Genomic_DNA"/>
</dbReference>
<protein>
    <recommendedName>
        <fullName evidence="3">histidine kinase</fullName>
        <ecNumber evidence="3">2.7.13.3</ecNumber>
    </recommendedName>
</protein>
<dbReference type="InterPro" id="IPR025201">
    <property type="entry name" value="KdpD_TM"/>
</dbReference>
<dbReference type="InterPro" id="IPR005467">
    <property type="entry name" value="His_kinase_dom"/>
</dbReference>
<keyword evidence="4" id="KW-0597">Phosphoprotein</keyword>
<keyword evidence="8 14" id="KW-0418">Kinase</keyword>
<dbReference type="FunFam" id="1.10.287.130:FF:000124">
    <property type="entry name" value="Two-component system, OmpR family, sensor histidine kinase KdpD"/>
    <property type="match status" value="1"/>
</dbReference>
<dbReference type="SMART" id="SM00387">
    <property type="entry name" value="HATPase_c"/>
    <property type="match status" value="1"/>
</dbReference>
<gene>
    <name evidence="14" type="ORF">CAK95_27545</name>
</gene>
<evidence type="ECO:0000256" key="3">
    <source>
        <dbReference type="ARBA" id="ARBA00012438"/>
    </source>
</evidence>
<evidence type="ECO:0000256" key="11">
    <source>
        <dbReference type="ARBA" id="ARBA00023012"/>
    </source>
</evidence>
<organism evidence="14 15">
    <name type="scientific">Pseudorhodoplanes sinuspersici</name>
    <dbReference type="NCBI Taxonomy" id="1235591"/>
    <lineage>
        <taxon>Bacteria</taxon>
        <taxon>Pseudomonadati</taxon>
        <taxon>Pseudomonadota</taxon>
        <taxon>Alphaproteobacteria</taxon>
        <taxon>Hyphomicrobiales</taxon>
        <taxon>Pseudorhodoplanes</taxon>
    </lineage>
</organism>
<dbReference type="EC" id="2.7.13.3" evidence="3"/>
<evidence type="ECO:0000256" key="4">
    <source>
        <dbReference type="ARBA" id="ARBA00022553"/>
    </source>
</evidence>
<dbReference type="FunFam" id="3.40.50.300:FF:000483">
    <property type="entry name" value="Sensor histidine kinase KdpD"/>
    <property type="match status" value="1"/>
</dbReference>
<dbReference type="Gene3D" id="3.40.50.300">
    <property type="entry name" value="P-loop containing nucleotide triphosphate hydrolases"/>
    <property type="match status" value="1"/>
</dbReference>
<evidence type="ECO:0000256" key="13">
    <source>
        <dbReference type="ARBA" id="ARBA00057300"/>
    </source>
</evidence>